<evidence type="ECO:0000313" key="9">
    <source>
        <dbReference type="Proteomes" id="UP000000365"/>
    </source>
</evidence>
<dbReference type="eggNOG" id="arCOG01754">
    <property type="taxonomic scope" value="Archaea"/>
</dbReference>
<dbReference type="SUPFAM" id="SSF52283">
    <property type="entry name" value="Formate/glycerate dehydrogenase catalytic domain-like"/>
    <property type="match status" value="1"/>
</dbReference>
<dbReference type="STRING" id="410358.Mlab_0806"/>
<evidence type="ECO:0000313" key="8">
    <source>
        <dbReference type="EMBL" id="ABN06977.1"/>
    </source>
</evidence>
<keyword evidence="4" id="KW-0520">NAD</keyword>
<reference evidence="8 9" key="1">
    <citation type="journal article" date="2009" name="Stand. Genomic Sci.">
        <title>Complete genome sequence of Methanocorpusculum labreanum type strain Z.</title>
        <authorList>
            <person name="Anderson I.J."/>
            <person name="Sieprawska-Lupa M."/>
            <person name="Goltsman E."/>
            <person name="Lapidus A."/>
            <person name="Copeland A."/>
            <person name="Glavina Del Rio T."/>
            <person name="Tice H."/>
            <person name="Dalin E."/>
            <person name="Barry K."/>
            <person name="Pitluck S."/>
            <person name="Hauser L."/>
            <person name="Land M."/>
            <person name="Lucas S."/>
            <person name="Richardson P."/>
            <person name="Whitman W.B."/>
            <person name="Kyrpides N.C."/>
        </authorList>
    </citation>
    <scope>NUCLEOTIDE SEQUENCE [LARGE SCALE GENOMIC DNA]</scope>
    <source>
        <strain evidence="9">ATCC 43576 / DSM 4855 / Z</strain>
    </source>
</reference>
<dbReference type="PANTHER" id="PTHR42789">
    <property type="entry name" value="D-ISOMER SPECIFIC 2-HYDROXYACID DEHYDROGENASE FAMILY PROTEIN (AFU_ORTHOLOGUE AFUA_6G10090)"/>
    <property type="match status" value="1"/>
</dbReference>
<dbReference type="Gene3D" id="3.40.50.720">
    <property type="entry name" value="NAD(P)-binding Rossmann-like Domain"/>
    <property type="match status" value="2"/>
</dbReference>
<dbReference type="HOGENOM" id="CLU_019796_1_3_2"/>
<dbReference type="InterPro" id="IPR036291">
    <property type="entry name" value="NAD(P)-bd_dom_sf"/>
</dbReference>
<keyword evidence="3 5" id="KW-0560">Oxidoreductase</keyword>
<dbReference type="Proteomes" id="UP000000365">
    <property type="component" value="Chromosome"/>
</dbReference>
<dbReference type="PROSITE" id="PS00065">
    <property type="entry name" value="D_2_HYDROXYACID_DH_1"/>
    <property type="match status" value="1"/>
</dbReference>
<proteinExistence type="inferred from homology"/>
<dbReference type="PROSITE" id="PS00670">
    <property type="entry name" value="D_2_HYDROXYACID_DH_2"/>
    <property type="match status" value="1"/>
</dbReference>
<dbReference type="CDD" id="cd05198">
    <property type="entry name" value="formate_dh_like"/>
    <property type="match status" value="1"/>
</dbReference>
<dbReference type="InterPro" id="IPR029753">
    <property type="entry name" value="D-isomer_DH_CS"/>
</dbReference>
<dbReference type="GO" id="GO:0008652">
    <property type="term" value="P:amino acid biosynthetic process"/>
    <property type="evidence" value="ECO:0007669"/>
    <property type="project" value="UniProtKB-KW"/>
</dbReference>
<gene>
    <name evidence="8" type="ordered locus">Mlab_0806</name>
</gene>
<dbReference type="KEGG" id="mla:Mlab_0806"/>
<dbReference type="SUPFAM" id="SSF51735">
    <property type="entry name" value="NAD(P)-binding Rossmann-fold domains"/>
    <property type="match status" value="1"/>
</dbReference>
<comment type="similarity">
    <text evidence="1 5">Belongs to the D-isomer specific 2-hydroxyacid dehydrogenase family.</text>
</comment>
<dbReference type="OrthoDB" id="7437at2157"/>
<evidence type="ECO:0000256" key="4">
    <source>
        <dbReference type="ARBA" id="ARBA00023027"/>
    </source>
</evidence>
<evidence type="ECO:0000256" key="3">
    <source>
        <dbReference type="ARBA" id="ARBA00023002"/>
    </source>
</evidence>
<evidence type="ECO:0000256" key="2">
    <source>
        <dbReference type="ARBA" id="ARBA00022605"/>
    </source>
</evidence>
<organism evidence="8 9">
    <name type="scientific">Methanocorpusculum labreanum (strain ATCC 43576 / DSM 4855 / Z)</name>
    <dbReference type="NCBI Taxonomy" id="410358"/>
    <lineage>
        <taxon>Archaea</taxon>
        <taxon>Methanobacteriati</taxon>
        <taxon>Methanobacteriota</taxon>
        <taxon>Stenosarchaea group</taxon>
        <taxon>Methanomicrobia</taxon>
        <taxon>Methanomicrobiales</taxon>
        <taxon>Methanocorpusculaceae</taxon>
        <taxon>Methanocorpusculum</taxon>
    </lineage>
</organism>
<dbReference type="Pfam" id="PF00389">
    <property type="entry name" value="2-Hacid_dh"/>
    <property type="match status" value="1"/>
</dbReference>
<keyword evidence="2" id="KW-0028">Amino-acid biosynthesis</keyword>
<feature type="domain" description="D-isomer specific 2-hydroxyacid dehydrogenase NAD-binding" evidence="7">
    <location>
        <begin position="121"/>
        <end position="302"/>
    </location>
</feature>
<dbReference type="Pfam" id="PF02826">
    <property type="entry name" value="2-Hacid_dh_C"/>
    <property type="match status" value="1"/>
</dbReference>
<accession>A2SRM1</accession>
<dbReference type="AlphaFoldDB" id="A2SRM1"/>
<name>A2SRM1_METLZ</name>
<evidence type="ECO:0000259" key="6">
    <source>
        <dbReference type="Pfam" id="PF00389"/>
    </source>
</evidence>
<dbReference type="InterPro" id="IPR006139">
    <property type="entry name" value="D-isomer_2_OHA_DH_cat_dom"/>
</dbReference>
<dbReference type="PANTHER" id="PTHR42789:SF1">
    <property type="entry name" value="D-ISOMER SPECIFIC 2-HYDROXYACID DEHYDROGENASE FAMILY PROTEIN (AFU_ORTHOLOGUE AFUA_6G10090)"/>
    <property type="match status" value="1"/>
</dbReference>
<dbReference type="InterPro" id="IPR050857">
    <property type="entry name" value="D-2-hydroxyacid_DH"/>
</dbReference>
<sequence>MTTPPPASTKTEMKKILITGLPPSDEMKTFMKNQGYEILSPGVLKEDEIIEALAGVDAYIPGGEEVVTEKIIASAKNTLKVISFNGVGYGYYVDVPAAKKHNIAVTNVPHANSLAVSEFTVALILTLMKKIPIMNKETKSGLWHKYISQDVSDKTIGIVGMGSIGRLVAKKMYYGFGCKILYYSRTRESDIEQELDAKFVELHDLCRLSDVITLHLPYTSETRHIIDEKCFHEMSPDTCLINTARAELVSPIALRDALLSNKINAAAFDCYYSGKVPSDPSEDTFGLLNLPDDKFILTPHAAYNTVNSNTEVDKIALQNIVDIFNTGSCTNQVM</sequence>
<dbReference type="RefSeq" id="WP_011833178.1">
    <property type="nucleotide sequence ID" value="NC_008942.1"/>
</dbReference>
<dbReference type="EMBL" id="CP000559">
    <property type="protein sequence ID" value="ABN06977.1"/>
    <property type="molecule type" value="Genomic_DNA"/>
</dbReference>
<evidence type="ECO:0000256" key="5">
    <source>
        <dbReference type="RuleBase" id="RU003719"/>
    </source>
</evidence>
<feature type="domain" description="D-isomer specific 2-hydroxyacid dehydrogenase catalytic" evidence="6">
    <location>
        <begin position="17"/>
        <end position="333"/>
    </location>
</feature>
<dbReference type="GeneID" id="4795395"/>
<keyword evidence="9" id="KW-1185">Reference proteome</keyword>
<protein>
    <submittedName>
        <fullName evidence="8">D-isomer specific 2-hydroxyacid dehydrogenase, NAD-binding protein</fullName>
    </submittedName>
</protein>
<evidence type="ECO:0000256" key="1">
    <source>
        <dbReference type="ARBA" id="ARBA00005854"/>
    </source>
</evidence>
<dbReference type="GO" id="GO:0051287">
    <property type="term" value="F:NAD binding"/>
    <property type="evidence" value="ECO:0007669"/>
    <property type="project" value="InterPro"/>
</dbReference>
<dbReference type="GO" id="GO:0016616">
    <property type="term" value="F:oxidoreductase activity, acting on the CH-OH group of donors, NAD or NADP as acceptor"/>
    <property type="evidence" value="ECO:0007669"/>
    <property type="project" value="InterPro"/>
</dbReference>
<evidence type="ECO:0000259" key="7">
    <source>
        <dbReference type="Pfam" id="PF02826"/>
    </source>
</evidence>
<dbReference type="InterPro" id="IPR006140">
    <property type="entry name" value="D-isomer_DH_NAD-bd"/>
</dbReference>
<dbReference type="InterPro" id="IPR029752">
    <property type="entry name" value="D-isomer_DH_CS1"/>
</dbReference>